<comment type="caution">
    <text evidence="3">The sequence shown here is derived from an EMBL/GenBank/DDBJ whole genome shotgun (WGS) entry which is preliminary data.</text>
</comment>
<keyword evidence="4" id="KW-1185">Reference proteome</keyword>
<sequence>MSAKKSASNKNSKSFSTNPHLNSLDRRMSPSRQSARDYFIYETQRNFINNRYHFKTDSRVDENLKTKILLHKSKDKEEKQRYKQLFEQKIEECNNLKVQKSISKELHKKDQMRIKDLIKDLSKANQKYIQSEEKCIRLQKEKDQIESKYANLEAENAKIATALTKTKEEVAKSHMECQQRDQHIIEMSIKHEEVLEAKDAAILELEKKLKQQQERYEKEIQTFKETNHHLKECLGKHNGGDEEARSELIPELGETRMELTEKNQPKLSVSTFDQNTPVHNGSSSVNMIKMSVIRFYPQVLKQEMRKRVCNRSCNTLKNTLVC</sequence>
<feature type="region of interest" description="Disordered" evidence="2">
    <location>
        <begin position="1"/>
        <end position="30"/>
    </location>
</feature>
<feature type="coiled-coil region" evidence="1">
    <location>
        <begin position="195"/>
        <end position="226"/>
    </location>
</feature>
<evidence type="ECO:0000256" key="2">
    <source>
        <dbReference type="SAM" id="MobiDB-lite"/>
    </source>
</evidence>
<feature type="coiled-coil region" evidence="1">
    <location>
        <begin position="79"/>
        <end position="169"/>
    </location>
</feature>
<organism evidence="3 4">
    <name type="scientific">Euplotes crassus</name>
    <dbReference type="NCBI Taxonomy" id="5936"/>
    <lineage>
        <taxon>Eukaryota</taxon>
        <taxon>Sar</taxon>
        <taxon>Alveolata</taxon>
        <taxon>Ciliophora</taxon>
        <taxon>Intramacronucleata</taxon>
        <taxon>Spirotrichea</taxon>
        <taxon>Hypotrichia</taxon>
        <taxon>Euplotida</taxon>
        <taxon>Euplotidae</taxon>
        <taxon>Moneuplotes</taxon>
    </lineage>
</organism>
<evidence type="ECO:0000313" key="3">
    <source>
        <dbReference type="EMBL" id="CAI2365729.1"/>
    </source>
</evidence>
<gene>
    <name evidence="3" type="ORF">ECRASSUSDP1_LOCUS7024</name>
</gene>
<reference evidence="3" key="1">
    <citation type="submission" date="2023-07" db="EMBL/GenBank/DDBJ databases">
        <authorList>
            <consortium name="AG Swart"/>
            <person name="Singh M."/>
            <person name="Singh A."/>
            <person name="Seah K."/>
            <person name="Emmerich C."/>
        </authorList>
    </citation>
    <scope>NUCLEOTIDE SEQUENCE</scope>
    <source>
        <strain evidence="3">DP1</strain>
    </source>
</reference>
<protein>
    <submittedName>
        <fullName evidence="3">Uncharacterized protein</fullName>
    </submittedName>
</protein>
<dbReference type="Proteomes" id="UP001295684">
    <property type="component" value="Unassembled WGS sequence"/>
</dbReference>
<keyword evidence="1" id="KW-0175">Coiled coil</keyword>
<evidence type="ECO:0000256" key="1">
    <source>
        <dbReference type="SAM" id="Coils"/>
    </source>
</evidence>
<evidence type="ECO:0000313" key="4">
    <source>
        <dbReference type="Proteomes" id="UP001295684"/>
    </source>
</evidence>
<name>A0AAD1XCR0_EUPCR</name>
<dbReference type="EMBL" id="CAMPGE010006829">
    <property type="protein sequence ID" value="CAI2365729.1"/>
    <property type="molecule type" value="Genomic_DNA"/>
</dbReference>
<feature type="compositionally biased region" description="Low complexity" evidence="2">
    <location>
        <begin position="1"/>
        <end position="14"/>
    </location>
</feature>
<proteinExistence type="predicted"/>
<dbReference type="AlphaFoldDB" id="A0AAD1XCR0"/>
<accession>A0AAD1XCR0</accession>